<dbReference type="PANTHER" id="PTHR22744:SF14">
    <property type="entry name" value="BTB DOMAIN-CONTAINING PROTEIN-RELATED"/>
    <property type="match status" value="1"/>
</dbReference>
<dbReference type="CDD" id="cd01165">
    <property type="entry name" value="BTB_POZ"/>
    <property type="match status" value="1"/>
</dbReference>
<evidence type="ECO:0000313" key="3">
    <source>
        <dbReference type="Proteomes" id="UP000230233"/>
    </source>
</evidence>
<comment type="caution">
    <text evidence="2">The sequence shown here is derived from an EMBL/GenBank/DDBJ whole genome shotgun (WGS) entry which is preliminary data.</text>
</comment>
<protein>
    <recommendedName>
        <fullName evidence="1">BTB domain-containing protein</fullName>
    </recommendedName>
</protein>
<gene>
    <name evidence="2" type="primary">Cnig_chr_II.g7664</name>
    <name evidence="2" type="ORF">B9Z55_007664</name>
</gene>
<name>A0A2G5VAL8_9PELO</name>
<evidence type="ECO:0000259" key="1">
    <source>
        <dbReference type="PROSITE" id="PS50097"/>
    </source>
</evidence>
<reference evidence="3" key="1">
    <citation type="submission" date="2017-10" db="EMBL/GenBank/DDBJ databases">
        <title>Rapid genome shrinkage in a self-fertile nematode reveals novel sperm competition proteins.</title>
        <authorList>
            <person name="Yin D."/>
            <person name="Schwarz E.M."/>
            <person name="Thomas C.G."/>
            <person name="Felde R.L."/>
            <person name="Korf I.F."/>
            <person name="Cutter A.D."/>
            <person name="Schartner C.M."/>
            <person name="Ralston E.J."/>
            <person name="Meyer B.J."/>
            <person name="Haag E.S."/>
        </authorList>
    </citation>
    <scope>NUCLEOTIDE SEQUENCE [LARGE SCALE GENOMIC DNA]</scope>
    <source>
        <strain evidence="3">JU1422</strain>
    </source>
</reference>
<dbReference type="InterPro" id="IPR000210">
    <property type="entry name" value="BTB/POZ_dom"/>
</dbReference>
<organism evidence="2 3">
    <name type="scientific">Caenorhabditis nigoni</name>
    <dbReference type="NCBI Taxonomy" id="1611254"/>
    <lineage>
        <taxon>Eukaryota</taxon>
        <taxon>Metazoa</taxon>
        <taxon>Ecdysozoa</taxon>
        <taxon>Nematoda</taxon>
        <taxon>Chromadorea</taxon>
        <taxon>Rhabditida</taxon>
        <taxon>Rhabditina</taxon>
        <taxon>Rhabditomorpha</taxon>
        <taxon>Rhabditoidea</taxon>
        <taxon>Rhabditidae</taxon>
        <taxon>Peloderinae</taxon>
        <taxon>Caenorhabditis</taxon>
    </lineage>
</organism>
<dbReference type="PANTHER" id="PTHR22744">
    <property type="entry name" value="HELIX LOOP HELIX PROTEIN 21-RELATED"/>
    <property type="match status" value="1"/>
</dbReference>
<dbReference type="EMBL" id="PDUG01000002">
    <property type="protein sequence ID" value="PIC48823.1"/>
    <property type="molecule type" value="Genomic_DNA"/>
</dbReference>
<dbReference type="STRING" id="1611254.A0A2G5VAL8"/>
<proteinExistence type="predicted"/>
<dbReference type="InterPro" id="IPR011333">
    <property type="entry name" value="SKP1/BTB/POZ_sf"/>
</dbReference>
<dbReference type="PROSITE" id="PS50097">
    <property type="entry name" value="BTB"/>
    <property type="match status" value="1"/>
</dbReference>
<dbReference type="Proteomes" id="UP000230233">
    <property type="component" value="Chromosome II"/>
</dbReference>
<evidence type="ECO:0000313" key="2">
    <source>
        <dbReference type="EMBL" id="PIC48823.1"/>
    </source>
</evidence>
<sequence length="290" mass="33593">MTQPLLKYQSKTATFTGTASKLDISDLNGIKCTWSAYVRFGAEHLNWKFDWGELYNQGVDRLTGYITIKERNNFFPPQTIYVDLKETVHTVSKAISDSEKQLVISFKYSLTPHHAPPETDFYDILFAPSHMNDTVLVIEGKKIHVSKAFLSYHSEYFEALFSKKFKEGSLSEIEIKEVSYDDFGLLCSSFYPYPQFPNDRTVEKLLELGRRFLLRTVIRIVEHHLLHISNIGVQKMIWLADEYGMGVLLEKCIRELDSLEKAKQLKTLPEFEKLTDKTKVLILGRIMEFV</sequence>
<keyword evidence="3" id="KW-1185">Reference proteome</keyword>
<feature type="domain" description="BTB" evidence="1">
    <location>
        <begin position="132"/>
        <end position="191"/>
    </location>
</feature>
<dbReference type="AlphaFoldDB" id="A0A2G5VAL8"/>
<dbReference type="Pfam" id="PF00651">
    <property type="entry name" value="BTB"/>
    <property type="match status" value="1"/>
</dbReference>
<dbReference type="SUPFAM" id="SSF54695">
    <property type="entry name" value="POZ domain"/>
    <property type="match status" value="1"/>
</dbReference>
<dbReference type="SMART" id="SM00225">
    <property type="entry name" value="BTB"/>
    <property type="match status" value="1"/>
</dbReference>
<dbReference type="Gene3D" id="3.30.710.10">
    <property type="entry name" value="Potassium Channel Kv1.1, Chain A"/>
    <property type="match status" value="1"/>
</dbReference>
<dbReference type="OrthoDB" id="6161449at2759"/>
<accession>A0A2G5VAL8</accession>